<feature type="compositionally biased region" description="Pro residues" evidence="1">
    <location>
        <begin position="167"/>
        <end position="177"/>
    </location>
</feature>
<keyword evidence="3" id="KW-1185">Reference proteome</keyword>
<protein>
    <recommendedName>
        <fullName evidence="4">DUF4340 domain-containing protein</fullName>
    </recommendedName>
</protein>
<comment type="caution">
    <text evidence="2">The sequence shown here is derived from an EMBL/GenBank/DDBJ whole genome shotgun (WGS) entry which is preliminary data.</text>
</comment>
<proteinExistence type="predicted"/>
<accession>A0ABT3GRU6</accession>
<dbReference type="EMBL" id="JAPDDT010000023">
    <property type="protein sequence ID" value="MCW1926245.1"/>
    <property type="molecule type" value="Genomic_DNA"/>
</dbReference>
<organism evidence="2 3">
    <name type="scientific">Luteolibacter arcticus</name>
    <dbReference type="NCBI Taxonomy" id="1581411"/>
    <lineage>
        <taxon>Bacteria</taxon>
        <taxon>Pseudomonadati</taxon>
        <taxon>Verrucomicrobiota</taxon>
        <taxon>Verrucomicrobiia</taxon>
        <taxon>Verrucomicrobiales</taxon>
        <taxon>Verrucomicrobiaceae</taxon>
        <taxon>Luteolibacter</taxon>
    </lineage>
</organism>
<sequence>MQRIVSLVVVFALGCLMGLVLGYRMGERDSSARPAKPVVTVADPAEVSQAAVREEAWRMREAEDKKASDRMKKLAGTWISADGEKKATVEWNVLKFGQTPDWPDLEGRSFLLGADHLLFLTESGRYMVSVSDAEPDAMVFMKRDLKTESLSRLTLYREGSPRASSRPPLPDTPPPPSIQALLDLIPDLIEHESVDGVNRRMAPVWGGTMDMIHGFGTMGEFDAEFDLGVDGQWLLQRKDKGGGKLLRFRLVRCWVKDRREYGPDVERVIYPYYEFGKIITGPMKSHTAGEEQGTEALEK</sequence>
<feature type="region of interest" description="Disordered" evidence="1">
    <location>
        <begin position="156"/>
        <end position="177"/>
    </location>
</feature>
<dbReference type="Proteomes" id="UP001320876">
    <property type="component" value="Unassembled WGS sequence"/>
</dbReference>
<gene>
    <name evidence="2" type="ORF">OKA05_27070</name>
</gene>
<dbReference type="RefSeq" id="WP_264490353.1">
    <property type="nucleotide sequence ID" value="NZ_JAPDDT010000023.1"/>
</dbReference>
<dbReference type="PROSITE" id="PS51257">
    <property type="entry name" value="PROKAR_LIPOPROTEIN"/>
    <property type="match status" value="1"/>
</dbReference>
<reference evidence="2 3" key="1">
    <citation type="submission" date="2022-10" db="EMBL/GenBank/DDBJ databases">
        <title>Luteolibacter arcticus strain CCTCC AB 2014275, whole genome shotgun sequencing project.</title>
        <authorList>
            <person name="Zhao G."/>
            <person name="Shen L."/>
        </authorList>
    </citation>
    <scope>NUCLEOTIDE SEQUENCE [LARGE SCALE GENOMIC DNA]</scope>
    <source>
        <strain evidence="2 3">CCTCC AB 2014275</strain>
    </source>
</reference>
<evidence type="ECO:0000256" key="1">
    <source>
        <dbReference type="SAM" id="MobiDB-lite"/>
    </source>
</evidence>
<evidence type="ECO:0000313" key="3">
    <source>
        <dbReference type="Proteomes" id="UP001320876"/>
    </source>
</evidence>
<evidence type="ECO:0000313" key="2">
    <source>
        <dbReference type="EMBL" id="MCW1926245.1"/>
    </source>
</evidence>
<name>A0ABT3GRU6_9BACT</name>
<evidence type="ECO:0008006" key="4">
    <source>
        <dbReference type="Google" id="ProtNLM"/>
    </source>
</evidence>